<dbReference type="EMBL" id="KN818294">
    <property type="protein sequence ID" value="KIL60727.1"/>
    <property type="molecule type" value="Genomic_DNA"/>
</dbReference>
<dbReference type="AlphaFoldDB" id="A0A0C2WGX7"/>
<dbReference type="PANTHER" id="PTHR37049:SF4">
    <property type="entry name" value="RHODANESE DOMAIN-CONTAINING PROTEIN"/>
    <property type="match status" value="1"/>
</dbReference>
<keyword evidence="2" id="KW-1185">Reference proteome</keyword>
<reference evidence="1 2" key="1">
    <citation type="submission" date="2014-04" db="EMBL/GenBank/DDBJ databases">
        <title>Evolutionary Origins and Diversification of the Mycorrhizal Mutualists.</title>
        <authorList>
            <consortium name="DOE Joint Genome Institute"/>
            <consortium name="Mycorrhizal Genomics Consortium"/>
            <person name="Kohler A."/>
            <person name="Kuo A."/>
            <person name="Nagy L.G."/>
            <person name="Floudas D."/>
            <person name="Copeland A."/>
            <person name="Barry K.W."/>
            <person name="Cichocki N."/>
            <person name="Veneault-Fourrey C."/>
            <person name="LaButti K."/>
            <person name="Lindquist E.A."/>
            <person name="Lipzen A."/>
            <person name="Lundell T."/>
            <person name="Morin E."/>
            <person name="Murat C."/>
            <person name="Riley R."/>
            <person name="Ohm R."/>
            <person name="Sun H."/>
            <person name="Tunlid A."/>
            <person name="Henrissat B."/>
            <person name="Grigoriev I.V."/>
            <person name="Hibbett D.S."/>
            <person name="Martin F."/>
        </authorList>
    </citation>
    <scope>NUCLEOTIDE SEQUENCE [LARGE SCALE GENOMIC DNA]</scope>
    <source>
        <strain evidence="1 2">Koide BX008</strain>
    </source>
</reference>
<dbReference type="OrthoDB" id="27214at2759"/>
<organism evidence="1 2">
    <name type="scientific">Amanita muscaria (strain Koide BX008)</name>
    <dbReference type="NCBI Taxonomy" id="946122"/>
    <lineage>
        <taxon>Eukaryota</taxon>
        <taxon>Fungi</taxon>
        <taxon>Dikarya</taxon>
        <taxon>Basidiomycota</taxon>
        <taxon>Agaricomycotina</taxon>
        <taxon>Agaricomycetes</taxon>
        <taxon>Agaricomycetidae</taxon>
        <taxon>Agaricales</taxon>
        <taxon>Pluteineae</taxon>
        <taxon>Amanitaceae</taxon>
        <taxon>Amanita</taxon>
    </lineage>
</organism>
<evidence type="ECO:0008006" key="3">
    <source>
        <dbReference type="Google" id="ProtNLM"/>
    </source>
</evidence>
<dbReference type="InterPro" id="IPR052766">
    <property type="entry name" value="S41A_metabolite_peptidase"/>
</dbReference>
<dbReference type="InterPro" id="IPR029045">
    <property type="entry name" value="ClpP/crotonase-like_dom_sf"/>
</dbReference>
<protein>
    <recommendedName>
        <fullName evidence="3">Tail specific protease domain-containing protein</fullName>
    </recommendedName>
</protein>
<proteinExistence type="predicted"/>
<name>A0A0C2WGX7_AMAMK</name>
<accession>A0A0C2WGX7</accession>
<dbReference type="HOGENOM" id="CLU_019851_0_0_1"/>
<dbReference type="SUPFAM" id="SSF52096">
    <property type="entry name" value="ClpP/crotonase"/>
    <property type="match status" value="1"/>
</dbReference>
<evidence type="ECO:0000313" key="1">
    <source>
        <dbReference type="EMBL" id="KIL60727.1"/>
    </source>
</evidence>
<dbReference type="PANTHER" id="PTHR37049">
    <property type="entry name" value="PEPTIDASE S41 FAMILY PROTEIN"/>
    <property type="match status" value="1"/>
</dbReference>
<dbReference type="STRING" id="946122.A0A0C2WGX7"/>
<sequence length="521" mass="58685">MWLSVGKYCGPVWEGLVFRPVRRRVSMWWKVLSVISLVNPAFALHDHAQWVLAGYDPCAEIAGKTWVLPREVRACLSAFPVDPVVKANLVEVVNKTLDFHTSANYQIRAPPPYDTDIHEDLKADLARINQTRYGSEFDLHLDFYRAFKRVNDGHCGVYNYCYDGLYVTYVPLPLVLLTDKDGYQNVYIAPEAFSIASAEFKDEIEFWQNALPEHLRGQLNTLSGARVYLIDGEEPFKTVNKSALMTGGYQAFGTRQNAFFASYQRGANDWSYLMGNFAAMAHPLVDSVELTVQRVNYDSNDTFTVNCITFSFAWCNANPCNEIPYRSRFGSFSKNFTDLASYRENNCVAQNTTNGLDLYGPDALSQYETIPNPIAHFQQQPDTNPLDARKQRVNVILDAIPLSDIELPRELQPSLAPLNQSYSVAHFYMLNGSSTGVLALGSFSAANFTKFGSSLLDGLTSLKELGAKNLIVDVTNNGGGYICIAHWLHRIVGSLYQRLRQFYIMCIDCWTQEYYGTSGRS</sequence>
<dbReference type="Gene3D" id="3.90.226.10">
    <property type="entry name" value="2-enoyl-CoA Hydratase, Chain A, domain 1"/>
    <property type="match status" value="1"/>
</dbReference>
<dbReference type="InParanoid" id="A0A0C2WGX7"/>
<dbReference type="Proteomes" id="UP000054549">
    <property type="component" value="Unassembled WGS sequence"/>
</dbReference>
<evidence type="ECO:0000313" key="2">
    <source>
        <dbReference type="Proteomes" id="UP000054549"/>
    </source>
</evidence>
<gene>
    <name evidence="1" type="ORF">M378DRAFT_910985</name>
</gene>